<evidence type="ECO:0000313" key="2">
    <source>
        <dbReference type="EMBL" id="QGY38607.1"/>
    </source>
</evidence>
<dbReference type="Gene3D" id="2.60.40.10">
    <property type="entry name" value="Immunoglobulins"/>
    <property type="match status" value="1"/>
</dbReference>
<dbReference type="KEGG" id="psel:GM415_00085"/>
<protein>
    <submittedName>
        <fullName evidence="2">Glycoside hydrolase family 13</fullName>
    </submittedName>
</protein>
<dbReference type="Pfam" id="PF16561">
    <property type="entry name" value="AMPK1_CBM"/>
    <property type="match status" value="1"/>
</dbReference>
<gene>
    <name evidence="2" type="ORF">GM415_00085</name>
</gene>
<dbReference type="AlphaFoldDB" id="A0A6I6JF43"/>
<organism evidence="2 3">
    <name type="scientific">Pseudodesulfovibrio cashew</name>
    <dbReference type="NCBI Taxonomy" id="2678688"/>
    <lineage>
        <taxon>Bacteria</taxon>
        <taxon>Pseudomonadati</taxon>
        <taxon>Thermodesulfobacteriota</taxon>
        <taxon>Desulfovibrionia</taxon>
        <taxon>Desulfovibrionales</taxon>
        <taxon>Desulfovibrionaceae</taxon>
    </lineage>
</organism>
<keyword evidence="3" id="KW-1185">Reference proteome</keyword>
<proteinExistence type="predicted"/>
<dbReference type="InterPro" id="IPR013783">
    <property type="entry name" value="Ig-like_fold"/>
</dbReference>
<name>A0A6I6JF43_9BACT</name>
<evidence type="ECO:0000259" key="1">
    <source>
        <dbReference type="Pfam" id="PF16561"/>
    </source>
</evidence>
<evidence type="ECO:0000313" key="3">
    <source>
        <dbReference type="Proteomes" id="UP000428328"/>
    </source>
</evidence>
<sequence>MSGNNTNRLLDAEMENILRSMPEKAVPEGFSARVMEGLEPKTPSLWLRFKLWLTRPRSLTFTPMQVVPAAACVAALLALGFWQVYGNGAAEDGMHLSTVRFVLNDAGGGAHTVSVIGSFNDWDAKRSVMWYDHEKKEWVLEACLPPGNHEYVFLVDGKKLVPDPQAVMTRDDGFGNKNSVLFVNGANEQAL</sequence>
<dbReference type="EMBL" id="CP046400">
    <property type="protein sequence ID" value="QGY38607.1"/>
    <property type="molecule type" value="Genomic_DNA"/>
</dbReference>
<dbReference type="RefSeq" id="WP_158945558.1">
    <property type="nucleotide sequence ID" value="NZ_CP046400.1"/>
</dbReference>
<dbReference type="CDD" id="cd02859">
    <property type="entry name" value="E_set_AMPKbeta_like_N"/>
    <property type="match status" value="1"/>
</dbReference>
<dbReference type="GO" id="GO:0016787">
    <property type="term" value="F:hydrolase activity"/>
    <property type="evidence" value="ECO:0007669"/>
    <property type="project" value="UniProtKB-KW"/>
</dbReference>
<keyword evidence="2" id="KW-0378">Hydrolase</keyword>
<dbReference type="SUPFAM" id="SSF81296">
    <property type="entry name" value="E set domains"/>
    <property type="match status" value="1"/>
</dbReference>
<dbReference type="Proteomes" id="UP000428328">
    <property type="component" value="Chromosome"/>
</dbReference>
<dbReference type="InterPro" id="IPR032640">
    <property type="entry name" value="AMPK1_CBM"/>
</dbReference>
<feature type="domain" description="AMP-activated protein kinase glycogen-binding" evidence="1">
    <location>
        <begin position="108"/>
        <end position="184"/>
    </location>
</feature>
<dbReference type="InterPro" id="IPR014756">
    <property type="entry name" value="Ig_E-set"/>
</dbReference>
<accession>A0A6I6JF43</accession>
<reference evidence="2 3" key="1">
    <citation type="submission" date="2019-11" db="EMBL/GenBank/DDBJ databases">
        <authorList>
            <person name="Zheng R.K."/>
            <person name="Sun C.M."/>
        </authorList>
    </citation>
    <scope>NUCLEOTIDE SEQUENCE [LARGE SCALE GENOMIC DNA]</scope>
    <source>
        <strain evidence="2 3">SRB007</strain>
    </source>
</reference>